<organism evidence="1">
    <name type="scientific">uncultured marine thaumarchaeote SAT1000_39_F02</name>
    <dbReference type="NCBI Taxonomy" id="1456407"/>
    <lineage>
        <taxon>Archaea</taxon>
        <taxon>Nitrososphaerota</taxon>
        <taxon>environmental samples</taxon>
    </lineage>
</organism>
<protein>
    <submittedName>
        <fullName evidence="1">Uncharacterized protein</fullName>
    </submittedName>
</protein>
<sequence length="39" mass="4592">MCLDTYPETDYDLIKESGVTIKLLDKDKIQYWAKTLLNL</sequence>
<accession>A0A075ICZ7</accession>
<evidence type="ECO:0000313" key="1">
    <source>
        <dbReference type="EMBL" id="AIF24747.1"/>
    </source>
</evidence>
<dbReference type="AlphaFoldDB" id="A0A075ICZ7"/>
<dbReference type="EMBL" id="KF901271">
    <property type="protein sequence ID" value="AIF24747.1"/>
    <property type="molecule type" value="Genomic_DNA"/>
</dbReference>
<reference evidence="1" key="1">
    <citation type="journal article" date="2014" name="Genome Biol. Evol.">
        <title>Pangenome evidence for extensive interdomain horizontal transfer affecting lineage core and shell genes in uncultured planktonic thaumarchaeota and euryarchaeota.</title>
        <authorList>
            <person name="Deschamps P."/>
            <person name="Zivanovic Y."/>
            <person name="Moreira D."/>
            <person name="Rodriguez-Valera F."/>
            <person name="Lopez-Garcia P."/>
        </authorList>
    </citation>
    <scope>NUCLEOTIDE SEQUENCE</scope>
</reference>
<name>A0A075ICZ7_9ARCH</name>
<proteinExistence type="predicted"/>